<evidence type="ECO:0000256" key="11">
    <source>
        <dbReference type="SAM" id="Phobius"/>
    </source>
</evidence>
<feature type="transmembrane region" description="Helical" evidence="11">
    <location>
        <begin position="202"/>
        <end position="220"/>
    </location>
</feature>
<dbReference type="InterPro" id="IPR004728">
    <property type="entry name" value="Sec62"/>
</dbReference>
<evidence type="ECO:0000256" key="5">
    <source>
        <dbReference type="ARBA" id="ARBA00022692"/>
    </source>
</evidence>
<comment type="similarity">
    <text evidence="2">Belongs to the SEC62 family.</text>
</comment>
<keyword evidence="7" id="KW-0653">Protein transport</keyword>
<dbReference type="STRING" id="29833.A0A1E5RUH7"/>
<dbReference type="GO" id="GO:0005789">
    <property type="term" value="C:endoplasmic reticulum membrane"/>
    <property type="evidence" value="ECO:0007669"/>
    <property type="project" value="UniProtKB-SubCell"/>
</dbReference>
<evidence type="ECO:0000256" key="10">
    <source>
        <dbReference type="ARBA" id="ARBA00023136"/>
    </source>
</evidence>
<dbReference type="Pfam" id="PF03839">
    <property type="entry name" value="Sec62"/>
    <property type="match status" value="1"/>
</dbReference>
<name>A0A1E5RUH7_HANUV</name>
<keyword evidence="5 11" id="KW-0812">Transmembrane</keyword>
<gene>
    <name evidence="12" type="ORF">AWRI3580_g1223</name>
</gene>
<proteinExistence type="inferred from homology"/>
<dbReference type="VEuPathDB" id="FungiDB:AWRI3580_g1223"/>
<keyword evidence="13" id="KW-1185">Reference proteome</keyword>
<reference evidence="13" key="1">
    <citation type="journal article" date="2016" name="Genome Announc.">
        <title>Genome sequences of three species of Hanseniaspora isolated from spontaneous wine fermentations.</title>
        <authorList>
            <person name="Sternes P.R."/>
            <person name="Lee D."/>
            <person name="Kutyna D.R."/>
            <person name="Borneman A.R."/>
        </authorList>
    </citation>
    <scope>NUCLEOTIDE SEQUENCE [LARGE SCALE GENOMIC DNA]</scope>
    <source>
        <strain evidence="13">AWRI3580</strain>
    </source>
</reference>
<evidence type="ECO:0000256" key="7">
    <source>
        <dbReference type="ARBA" id="ARBA00022927"/>
    </source>
</evidence>
<evidence type="ECO:0000256" key="2">
    <source>
        <dbReference type="ARBA" id="ARBA00010604"/>
    </source>
</evidence>
<evidence type="ECO:0000313" key="12">
    <source>
        <dbReference type="EMBL" id="OEJ90383.1"/>
    </source>
</evidence>
<comment type="caution">
    <text evidence="12">The sequence shown here is derived from an EMBL/GenBank/DDBJ whole genome shotgun (WGS) entry which is preliminary data.</text>
</comment>
<keyword evidence="8 11" id="KW-1133">Transmembrane helix</keyword>
<evidence type="ECO:0000313" key="13">
    <source>
        <dbReference type="Proteomes" id="UP000095358"/>
    </source>
</evidence>
<evidence type="ECO:0000256" key="3">
    <source>
        <dbReference type="ARBA" id="ARBA00021257"/>
    </source>
</evidence>
<evidence type="ECO:0000256" key="6">
    <source>
        <dbReference type="ARBA" id="ARBA00022824"/>
    </source>
</evidence>
<keyword evidence="4" id="KW-0813">Transport</keyword>
<comment type="subcellular location">
    <subcellularLocation>
        <location evidence="1">Endoplasmic reticulum membrane</location>
        <topology evidence="1">Multi-pass membrane protein</topology>
    </subcellularLocation>
</comment>
<dbReference type="OrthoDB" id="200187at2759"/>
<keyword evidence="9" id="KW-0811">Translocation</keyword>
<organism evidence="12 13">
    <name type="scientific">Hanseniaspora uvarum</name>
    <name type="common">Yeast</name>
    <name type="synonym">Kloeckera apiculata</name>
    <dbReference type="NCBI Taxonomy" id="29833"/>
    <lineage>
        <taxon>Eukaryota</taxon>
        <taxon>Fungi</taxon>
        <taxon>Dikarya</taxon>
        <taxon>Ascomycota</taxon>
        <taxon>Saccharomycotina</taxon>
        <taxon>Saccharomycetes</taxon>
        <taxon>Saccharomycodales</taxon>
        <taxon>Saccharomycodaceae</taxon>
        <taxon>Hanseniaspora</taxon>
    </lineage>
</organism>
<dbReference type="EMBL" id="LPNN01000003">
    <property type="protein sequence ID" value="OEJ90383.1"/>
    <property type="molecule type" value="Genomic_DNA"/>
</dbReference>
<evidence type="ECO:0000256" key="4">
    <source>
        <dbReference type="ARBA" id="ARBA00022448"/>
    </source>
</evidence>
<accession>A0A1E5RUH7</accession>
<dbReference type="PANTHER" id="PTHR12443">
    <property type="entry name" value="TRANSLOCATION PROTEIN SEC62"/>
    <property type="match status" value="1"/>
</dbReference>
<dbReference type="GO" id="GO:0031204">
    <property type="term" value="P:post-translational protein targeting to membrane, translocation"/>
    <property type="evidence" value="ECO:0007669"/>
    <property type="project" value="TreeGrafter"/>
</dbReference>
<keyword evidence="10 11" id="KW-0472">Membrane</keyword>
<evidence type="ECO:0000256" key="8">
    <source>
        <dbReference type="ARBA" id="ARBA00022989"/>
    </source>
</evidence>
<keyword evidence="6" id="KW-0256">Endoplasmic reticulum</keyword>
<evidence type="ECO:0000256" key="1">
    <source>
        <dbReference type="ARBA" id="ARBA00004477"/>
    </source>
</evidence>
<feature type="transmembrane region" description="Helical" evidence="11">
    <location>
        <begin position="226"/>
        <end position="252"/>
    </location>
</feature>
<protein>
    <recommendedName>
        <fullName evidence="3">Translocation protein SEC62</fullName>
    </recommendedName>
</protein>
<evidence type="ECO:0000256" key="9">
    <source>
        <dbReference type="ARBA" id="ARBA00023010"/>
    </source>
</evidence>
<dbReference type="PANTHER" id="PTHR12443:SF9">
    <property type="entry name" value="TRANSLOCATION PROTEIN SEC62"/>
    <property type="match status" value="1"/>
</dbReference>
<sequence>MAAPPQQMQIPKDLVETLILILRDHPDLKQREGLLKLEKPDPSNGDTHKNLEFFRLKRLIRAIQSKQFSDAIKEKPEVMRNLKNQTRADCIQVIVLLLQLKFLTPVIKPAHQVLKKEFKVKPSKKFPTILAITAEIIKTVEESEDLDIADYKIDFAKPELSDDRYFCWNITPLDKTRLSKQVSPAEASLEQEKTTSTIWDKLKIVLIVSIGITLVLYPVWPYKMRVGVYYLSYGVLGLLAAFFVMAILRYVLYLLTLPVCKSQGGFWIFPNLFEDCGFFDSFKPLYGFGEVQTYSYIKKMKKQKSKEKKALKQQPKN</sequence>
<dbReference type="Proteomes" id="UP000095358">
    <property type="component" value="Unassembled WGS sequence"/>
</dbReference>
<dbReference type="AlphaFoldDB" id="A0A1E5RUH7"/>